<dbReference type="RefSeq" id="WP_144651420.1">
    <property type="nucleotide sequence ID" value="NZ_VNFK01000010.1"/>
</dbReference>
<comment type="caution">
    <text evidence="1">The sequence shown here is derived from an EMBL/GenBank/DDBJ whole genome shotgun (WGS) entry which is preliminary data.</text>
</comment>
<dbReference type="Gene3D" id="1.10.10.60">
    <property type="entry name" value="Homeodomain-like"/>
    <property type="match status" value="1"/>
</dbReference>
<evidence type="ECO:0000313" key="1">
    <source>
        <dbReference type="EMBL" id="TVU61607.1"/>
    </source>
</evidence>
<dbReference type="Proteomes" id="UP000316500">
    <property type="component" value="Unassembled WGS sequence"/>
</dbReference>
<proteinExistence type="predicted"/>
<accession>A0A558GXK1</accession>
<evidence type="ECO:0000313" key="2">
    <source>
        <dbReference type="Proteomes" id="UP000316500"/>
    </source>
</evidence>
<name>A0A558GXK1_PAENT</name>
<reference evidence="1 2" key="1">
    <citation type="submission" date="2019-07" db="EMBL/GenBank/DDBJ databases">
        <title>Diversity of Bacteria from Kongsfjorden, Arctic.</title>
        <authorList>
            <person name="Yu Y."/>
        </authorList>
    </citation>
    <scope>NUCLEOTIDE SEQUENCE [LARGE SCALE GENOMIC DNA]</scope>
    <source>
        <strain evidence="1 2">SM1928</strain>
    </source>
</reference>
<organism evidence="1 2">
    <name type="scientific">Paenarthrobacter nitroguajacolicus</name>
    <name type="common">Arthrobacter nitroguajacolicus</name>
    <dbReference type="NCBI Taxonomy" id="211146"/>
    <lineage>
        <taxon>Bacteria</taxon>
        <taxon>Bacillati</taxon>
        <taxon>Actinomycetota</taxon>
        <taxon>Actinomycetes</taxon>
        <taxon>Micrococcales</taxon>
        <taxon>Micrococcaceae</taxon>
        <taxon>Paenarthrobacter</taxon>
    </lineage>
</organism>
<dbReference type="EMBL" id="VNFK01000010">
    <property type="protein sequence ID" value="TVU61607.1"/>
    <property type="molecule type" value="Genomic_DNA"/>
</dbReference>
<dbReference type="Pfam" id="PF13384">
    <property type="entry name" value="HTH_23"/>
    <property type="match status" value="1"/>
</dbReference>
<dbReference type="AlphaFoldDB" id="A0A558GXK1"/>
<gene>
    <name evidence="1" type="ORF">FQP90_13790</name>
</gene>
<protein>
    <recommendedName>
        <fullName evidence="3">Helix-turn-helix domain-containing protein</fullName>
    </recommendedName>
</protein>
<evidence type="ECO:0008006" key="3">
    <source>
        <dbReference type="Google" id="ProtNLM"/>
    </source>
</evidence>
<sequence>MTEKDPQAAALRRLDVAITIAHQAQQKAADERAHIEAAVREALASGVKVSEIAARLGVTVQRVYQIKNAKS</sequence>